<gene>
    <name evidence="6" type="primary">nudJ</name>
    <name evidence="8" type="ORF">LX59_00860</name>
</gene>
<dbReference type="InterPro" id="IPR020084">
    <property type="entry name" value="NUDIX_hydrolase_CS"/>
</dbReference>
<comment type="cofactor">
    <cofactor evidence="1 6">
        <name>Mg(2+)</name>
        <dbReference type="ChEBI" id="CHEBI:18420"/>
    </cofactor>
</comment>
<dbReference type="PROSITE" id="PS00893">
    <property type="entry name" value="NUDIX_BOX"/>
    <property type="match status" value="1"/>
</dbReference>
<keyword evidence="5 6" id="KW-0378">Hydrolase</keyword>
<dbReference type="GO" id="GO:0017111">
    <property type="term" value="F:ribonucleoside triphosphate phosphatase activity"/>
    <property type="evidence" value="ECO:0007669"/>
    <property type="project" value="InterPro"/>
</dbReference>
<protein>
    <recommendedName>
        <fullName evidence="4 6">Phosphatase NudJ</fullName>
        <ecNumber evidence="6">3.6.1.-</ecNumber>
    </recommendedName>
</protein>
<accession>A0A562J1V6</accession>
<dbReference type="PROSITE" id="PS51462">
    <property type="entry name" value="NUDIX"/>
    <property type="match status" value="1"/>
</dbReference>
<dbReference type="EMBL" id="VLKG01000002">
    <property type="protein sequence ID" value="TWH76815.1"/>
    <property type="molecule type" value="Genomic_DNA"/>
</dbReference>
<evidence type="ECO:0000256" key="2">
    <source>
        <dbReference type="ARBA" id="ARBA00007608"/>
    </source>
</evidence>
<comment type="subunit">
    <text evidence="3 6">Monomer.</text>
</comment>
<dbReference type="InterPro" id="IPR033713">
    <property type="entry name" value="NudJ"/>
</dbReference>
<dbReference type="EC" id="3.6.1.-" evidence="6"/>
<evidence type="ECO:0000256" key="5">
    <source>
        <dbReference type="ARBA" id="ARBA00022801"/>
    </source>
</evidence>
<dbReference type="InterPro" id="IPR015797">
    <property type="entry name" value="NUDIX_hydrolase-like_dom_sf"/>
</dbReference>
<dbReference type="PANTHER" id="PTHR43222:SF11">
    <property type="entry name" value="PHOSPHATASE NUDJ"/>
    <property type="match status" value="1"/>
</dbReference>
<evidence type="ECO:0000256" key="3">
    <source>
        <dbReference type="ARBA" id="ARBA00011245"/>
    </source>
</evidence>
<evidence type="ECO:0000256" key="1">
    <source>
        <dbReference type="ARBA" id="ARBA00001946"/>
    </source>
</evidence>
<comment type="caution">
    <text evidence="8">The sequence shown here is derived from an EMBL/GenBank/DDBJ whole genome shotgun (WGS) entry which is preliminary data.</text>
</comment>
<feature type="domain" description="Nudix hydrolase" evidence="7">
    <location>
        <begin position="17"/>
        <end position="149"/>
    </location>
</feature>
<dbReference type="GO" id="GO:0017110">
    <property type="term" value="F:nucleoside diphosphate phosphatase activity"/>
    <property type="evidence" value="ECO:0007669"/>
    <property type="project" value="InterPro"/>
</dbReference>
<evidence type="ECO:0000256" key="4">
    <source>
        <dbReference type="ARBA" id="ARBA00015552"/>
    </source>
</evidence>
<comment type="similarity">
    <text evidence="2 6">Belongs to the Nudix hydrolase family. NudJ subfamily.</text>
</comment>
<dbReference type="InterPro" id="IPR000086">
    <property type="entry name" value="NUDIX_hydrolase_dom"/>
</dbReference>
<evidence type="ECO:0000256" key="6">
    <source>
        <dbReference type="RuleBase" id="RU364043"/>
    </source>
</evidence>
<keyword evidence="6" id="KW-0460">Magnesium</keyword>
<evidence type="ECO:0000313" key="8">
    <source>
        <dbReference type="EMBL" id="TWH76815.1"/>
    </source>
</evidence>
<dbReference type="AlphaFoldDB" id="A0A562J1V6"/>
<organism evidence="8 9">
    <name type="scientific">Azomonas agilis</name>
    <dbReference type="NCBI Taxonomy" id="116849"/>
    <lineage>
        <taxon>Bacteria</taxon>
        <taxon>Pseudomonadati</taxon>
        <taxon>Pseudomonadota</taxon>
        <taxon>Gammaproteobacteria</taxon>
        <taxon>Pseudomonadales</taxon>
        <taxon>Pseudomonadaceae</taxon>
        <taxon>Azomonas</taxon>
    </lineage>
</organism>
<dbReference type="Gene3D" id="3.90.79.10">
    <property type="entry name" value="Nucleoside Triphosphate Pyrophosphohydrolase"/>
    <property type="match status" value="1"/>
</dbReference>
<evidence type="ECO:0000259" key="7">
    <source>
        <dbReference type="PROSITE" id="PS51462"/>
    </source>
</evidence>
<proteinExistence type="inferred from homology"/>
<evidence type="ECO:0000313" key="9">
    <source>
        <dbReference type="Proteomes" id="UP000319627"/>
    </source>
</evidence>
<dbReference type="CDD" id="cd03675">
    <property type="entry name" value="NUDIX_Hydrolase"/>
    <property type="match status" value="1"/>
</dbReference>
<dbReference type="GO" id="GO:0004787">
    <property type="term" value="F:thiamine diphosphate phosphatase activity"/>
    <property type="evidence" value="ECO:0007669"/>
    <property type="project" value="InterPro"/>
</dbReference>
<dbReference type="Proteomes" id="UP000319627">
    <property type="component" value="Unassembled WGS sequence"/>
</dbReference>
<name>A0A562J1V6_9GAMM</name>
<keyword evidence="9" id="KW-1185">Reference proteome</keyword>
<reference evidence="8 9" key="1">
    <citation type="submission" date="2019-07" db="EMBL/GenBank/DDBJ databases">
        <title>Genomic Encyclopedia of Type Strains, Phase I: the one thousand microbial genomes (KMG-I) project.</title>
        <authorList>
            <person name="Kyrpides N."/>
        </authorList>
    </citation>
    <scope>NUCLEOTIDE SEQUENCE [LARGE SCALE GENOMIC DNA]</scope>
    <source>
        <strain evidence="8 9">DSM 375</strain>
    </source>
</reference>
<sequence length="160" mass="18036">MAYNDQPQAHLRTSVMDWYAHVTVATIVEDNGRFLLVEERQNDALVLNQPAGHLEPNESLIEAACRETLEETGWTVVIEGVVGLGLYTSPRNGVTYCRTAFHARALSHDPERLLDTGIVRAVWMTMDEIRAASDRLRSPMVLTVIEQYLAGHRYPLSLIF</sequence>
<dbReference type="Pfam" id="PF00293">
    <property type="entry name" value="NUDIX"/>
    <property type="match status" value="1"/>
</dbReference>
<dbReference type="PANTHER" id="PTHR43222">
    <property type="entry name" value="NUDIX HYDROLASE 23"/>
    <property type="match status" value="1"/>
</dbReference>
<dbReference type="SUPFAM" id="SSF55811">
    <property type="entry name" value="Nudix"/>
    <property type="match status" value="1"/>
</dbReference>